<reference evidence="2" key="1">
    <citation type="submission" date="2021-09" db="EMBL/GenBank/DDBJ databases">
        <title>Genome analysis of Fictibacillus sp. KIGAM418 isolated from marine sediment.</title>
        <authorList>
            <person name="Seo M.-J."/>
            <person name="Cho E.-S."/>
            <person name="Hwang C.Y."/>
        </authorList>
    </citation>
    <scope>NUCLEOTIDE SEQUENCE</scope>
    <source>
        <strain evidence="2">KIGAM418</strain>
    </source>
</reference>
<feature type="transmembrane region" description="Helical" evidence="1">
    <location>
        <begin position="6"/>
        <end position="24"/>
    </location>
</feature>
<proteinExistence type="predicted"/>
<evidence type="ECO:0000313" key="2">
    <source>
        <dbReference type="EMBL" id="MCK6256854.1"/>
    </source>
</evidence>
<dbReference type="Proteomes" id="UP001139011">
    <property type="component" value="Unassembled WGS sequence"/>
</dbReference>
<accession>A0A9X2BCE1</accession>
<keyword evidence="3" id="KW-1185">Reference proteome</keyword>
<evidence type="ECO:0000313" key="3">
    <source>
        <dbReference type="Proteomes" id="UP001139011"/>
    </source>
</evidence>
<protein>
    <submittedName>
        <fullName evidence="2">Uncharacterized protein</fullName>
    </submittedName>
</protein>
<gene>
    <name evidence="2" type="ORF">LCY76_09630</name>
</gene>
<dbReference type="RefSeq" id="WP_248252464.1">
    <property type="nucleotide sequence ID" value="NZ_JAIWJX010000002.1"/>
</dbReference>
<name>A0A9X2BCE1_9BACL</name>
<dbReference type="AlphaFoldDB" id="A0A9X2BCE1"/>
<keyword evidence="1" id="KW-0812">Transmembrane</keyword>
<keyword evidence="1" id="KW-1133">Transmembrane helix</keyword>
<comment type="caution">
    <text evidence="2">The sequence shown here is derived from an EMBL/GenBank/DDBJ whole genome shotgun (WGS) entry which is preliminary data.</text>
</comment>
<evidence type="ECO:0000256" key="1">
    <source>
        <dbReference type="SAM" id="Phobius"/>
    </source>
</evidence>
<feature type="transmembrane region" description="Helical" evidence="1">
    <location>
        <begin position="63"/>
        <end position="84"/>
    </location>
</feature>
<keyword evidence="1" id="KW-0472">Membrane</keyword>
<dbReference type="EMBL" id="JAIWJX010000002">
    <property type="protein sequence ID" value="MCK6256854.1"/>
    <property type="molecule type" value="Genomic_DNA"/>
</dbReference>
<organism evidence="2 3">
    <name type="scientific">Fictibacillus marinisediminis</name>
    <dbReference type="NCBI Taxonomy" id="2878389"/>
    <lineage>
        <taxon>Bacteria</taxon>
        <taxon>Bacillati</taxon>
        <taxon>Bacillota</taxon>
        <taxon>Bacilli</taxon>
        <taxon>Bacillales</taxon>
        <taxon>Fictibacillaceae</taxon>
        <taxon>Fictibacillus</taxon>
    </lineage>
</organism>
<sequence length="85" mass="9957">MKGFLLISPIHCVLWAGYFTVIELSRHDRTFFEIILFLMFLYLSYLFSHTLFQKRTVAIKSTILSTSLFLLVKWTMLLVGTFSLS</sequence>
<feature type="transmembrane region" description="Helical" evidence="1">
    <location>
        <begin position="31"/>
        <end position="51"/>
    </location>
</feature>